<feature type="domain" description="C2H2-type" evidence="7">
    <location>
        <begin position="748"/>
        <end position="775"/>
    </location>
</feature>
<comment type="caution">
    <text evidence="8">The sequence shown here is derived from an EMBL/GenBank/DDBJ whole genome shotgun (WGS) entry which is preliminary data.</text>
</comment>
<dbReference type="SMART" id="SM00355">
    <property type="entry name" value="ZnF_C2H2"/>
    <property type="match status" value="16"/>
</dbReference>
<evidence type="ECO:0000256" key="2">
    <source>
        <dbReference type="ARBA" id="ARBA00022737"/>
    </source>
</evidence>
<feature type="domain" description="C2H2-type" evidence="7">
    <location>
        <begin position="326"/>
        <end position="358"/>
    </location>
</feature>
<feature type="domain" description="C2H2-type" evidence="7">
    <location>
        <begin position="296"/>
        <end position="325"/>
    </location>
</feature>
<feature type="compositionally biased region" description="Polar residues" evidence="6">
    <location>
        <begin position="791"/>
        <end position="801"/>
    </location>
</feature>
<dbReference type="PANTHER" id="PTHR24379">
    <property type="entry name" value="KRAB AND ZINC FINGER DOMAIN-CONTAINING"/>
    <property type="match status" value="1"/>
</dbReference>
<feature type="region of interest" description="Disordered" evidence="6">
    <location>
        <begin position="407"/>
        <end position="500"/>
    </location>
</feature>
<feature type="compositionally biased region" description="Basic and acidic residues" evidence="6">
    <location>
        <begin position="446"/>
        <end position="465"/>
    </location>
</feature>
<feature type="domain" description="C2H2-type" evidence="7">
    <location>
        <begin position="590"/>
        <end position="620"/>
    </location>
</feature>
<dbReference type="PROSITE" id="PS00028">
    <property type="entry name" value="ZINC_FINGER_C2H2_1"/>
    <property type="match status" value="10"/>
</dbReference>
<evidence type="ECO:0000313" key="9">
    <source>
        <dbReference type="Proteomes" id="UP001497623"/>
    </source>
</evidence>
<feature type="domain" description="C2H2-type" evidence="7">
    <location>
        <begin position="359"/>
        <end position="382"/>
    </location>
</feature>
<evidence type="ECO:0000256" key="4">
    <source>
        <dbReference type="ARBA" id="ARBA00022833"/>
    </source>
</evidence>
<dbReference type="FunFam" id="3.30.160.60:FF:000446">
    <property type="entry name" value="Zinc finger protein"/>
    <property type="match status" value="1"/>
</dbReference>
<gene>
    <name evidence="8" type="ORF">MNOR_LOCUS3165</name>
</gene>
<evidence type="ECO:0000256" key="5">
    <source>
        <dbReference type="PROSITE-ProRule" id="PRU00042"/>
    </source>
</evidence>
<name>A0AAV2PU25_MEGNR</name>
<evidence type="ECO:0000256" key="3">
    <source>
        <dbReference type="ARBA" id="ARBA00022771"/>
    </source>
</evidence>
<feature type="compositionally biased region" description="Basic and acidic residues" evidence="6">
    <location>
        <begin position="836"/>
        <end position="849"/>
    </location>
</feature>
<protein>
    <recommendedName>
        <fullName evidence="7">C2H2-type domain-containing protein</fullName>
    </recommendedName>
</protein>
<dbReference type="PANTHER" id="PTHR24379:SF121">
    <property type="entry name" value="C2H2-TYPE DOMAIN-CONTAINING PROTEIN"/>
    <property type="match status" value="1"/>
</dbReference>
<evidence type="ECO:0000256" key="6">
    <source>
        <dbReference type="SAM" id="MobiDB-lite"/>
    </source>
</evidence>
<evidence type="ECO:0000313" key="8">
    <source>
        <dbReference type="EMBL" id="CAL4063199.1"/>
    </source>
</evidence>
<feature type="domain" description="C2H2-type" evidence="7">
    <location>
        <begin position="706"/>
        <end position="734"/>
    </location>
</feature>
<dbReference type="InterPro" id="IPR036236">
    <property type="entry name" value="Znf_C2H2_sf"/>
</dbReference>
<proteinExistence type="predicted"/>
<dbReference type="GO" id="GO:0005634">
    <property type="term" value="C:nucleus"/>
    <property type="evidence" value="ECO:0007669"/>
    <property type="project" value="UniProtKB-ARBA"/>
</dbReference>
<dbReference type="InterPro" id="IPR013087">
    <property type="entry name" value="Znf_C2H2_type"/>
</dbReference>
<feature type="domain" description="C2H2-type" evidence="7">
    <location>
        <begin position="621"/>
        <end position="648"/>
    </location>
</feature>
<sequence>MKSRRSHEGNDVAKPCVGAEETQTYGLNENKMAIASPVCLDDEATEGDCEPVDNGDIKTEAEEENDIVEICDEEGLPLDDKCQSEVSNTTKVSFKCPKCDCKYEDECELNKHVEMRHSGRGITRIHRLSDTENVKEEITYIKTEVTPPTNMEKNKIPCAATFESPTVVHKNIYNIEVIPGKSFKCPHCEIIYPEDKMYDFVAHVVMHGEYKYTATFACSECVFKAPSEVLLKEHMSETHVYRCPACVFQCHMVSKMYEHIKETRHHDRSIPFTCFKCDFKTNSLARLKTHLVHTTYRCAHYKCEETFTTRLTLRYHMLEHRDERTYTCDDCDCKFGSKTAFTQHLKVEHGKDHKEEKYYICEECEASFSSKFTFTEHFKVEHGRILDSSEIKKRRLSEVLVVNDSDEEKYNSEVDDSILKESKRGKENRSKNGNEIKKGRGKNIKKKEPKESEEESKLESNDAKTDSSNTNENSPVKVDTSKKSDQELTESPKSGQELKESQINLSNISSPNGEGGDFSNTFKIIVTPGKPRRCPHCNLPWAQGEENDFVTHVLTHGVHAYETVFACSECDSHFPYQFLLKRHLFQNHLYLCSQCDFDCEMTHKLHEHYRNNPDHKLPKPFFCHTCDKRFVYAPTLKSHNMNYKHSKPFLCPKCDFRSIREEKLFEHIVEDHPSLNVLKCDECDFKCLNSADLASHIISHEDGNPFACKECDFKCASKNKLHSHIEANHVRKRKRKKEEVEDTKEKPFTCSECGHKCRKKSGLKLHLKTHGIESSPPAKRKKVDLQGNLQLTGKEQAQSTTNEEKGAFERELLMDEEKDDARGSKKSNKISTKKAKVLDKKTQDKTKQK</sequence>
<accession>A0AAV2PU25</accession>
<evidence type="ECO:0000256" key="1">
    <source>
        <dbReference type="ARBA" id="ARBA00022723"/>
    </source>
</evidence>
<feature type="compositionally biased region" description="Basic and acidic residues" evidence="6">
    <location>
        <begin position="408"/>
        <end position="438"/>
    </location>
</feature>
<reference evidence="8 9" key="1">
    <citation type="submission" date="2024-05" db="EMBL/GenBank/DDBJ databases">
        <authorList>
            <person name="Wallberg A."/>
        </authorList>
    </citation>
    <scope>NUCLEOTIDE SEQUENCE [LARGE SCALE GENOMIC DNA]</scope>
</reference>
<keyword evidence="3 5" id="KW-0863">Zinc-finger</keyword>
<feature type="domain" description="C2H2-type" evidence="7">
    <location>
        <begin position="565"/>
        <end position="588"/>
    </location>
</feature>
<dbReference type="GO" id="GO:0008270">
    <property type="term" value="F:zinc ion binding"/>
    <property type="evidence" value="ECO:0007669"/>
    <property type="project" value="UniProtKB-KW"/>
</dbReference>
<dbReference type="Gene3D" id="3.30.160.60">
    <property type="entry name" value="Classic Zinc Finger"/>
    <property type="match status" value="5"/>
</dbReference>
<dbReference type="SUPFAM" id="SSF57667">
    <property type="entry name" value="beta-beta-alpha zinc fingers"/>
    <property type="match status" value="5"/>
</dbReference>
<feature type="domain" description="C2H2-type" evidence="7">
    <location>
        <begin position="94"/>
        <end position="122"/>
    </location>
</feature>
<keyword evidence="4" id="KW-0862">Zinc</keyword>
<dbReference type="Proteomes" id="UP001497623">
    <property type="component" value="Unassembled WGS sequence"/>
</dbReference>
<keyword evidence="9" id="KW-1185">Reference proteome</keyword>
<keyword evidence="2" id="KW-0677">Repeat</keyword>
<feature type="compositionally biased region" description="Basic residues" evidence="6">
    <location>
        <begin position="824"/>
        <end position="835"/>
    </location>
</feature>
<evidence type="ECO:0000259" key="7">
    <source>
        <dbReference type="PROSITE" id="PS50157"/>
    </source>
</evidence>
<feature type="compositionally biased region" description="Basic and acidic residues" evidence="6">
    <location>
        <begin position="802"/>
        <end position="823"/>
    </location>
</feature>
<feature type="non-terminal residue" evidence="8">
    <location>
        <position position="849"/>
    </location>
</feature>
<keyword evidence="1" id="KW-0479">Metal-binding</keyword>
<dbReference type="EMBL" id="CAXKWB010001049">
    <property type="protein sequence ID" value="CAL4063199.1"/>
    <property type="molecule type" value="Genomic_DNA"/>
</dbReference>
<organism evidence="8 9">
    <name type="scientific">Meganyctiphanes norvegica</name>
    <name type="common">Northern krill</name>
    <name type="synonym">Thysanopoda norvegica</name>
    <dbReference type="NCBI Taxonomy" id="48144"/>
    <lineage>
        <taxon>Eukaryota</taxon>
        <taxon>Metazoa</taxon>
        <taxon>Ecdysozoa</taxon>
        <taxon>Arthropoda</taxon>
        <taxon>Crustacea</taxon>
        <taxon>Multicrustacea</taxon>
        <taxon>Malacostraca</taxon>
        <taxon>Eumalacostraca</taxon>
        <taxon>Eucarida</taxon>
        <taxon>Euphausiacea</taxon>
        <taxon>Euphausiidae</taxon>
        <taxon>Meganyctiphanes</taxon>
    </lineage>
</organism>
<dbReference type="PROSITE" id="PS50157">
    <property type="entry name" value="ZINC_FINGER_C2H2_2"/>
    <property type="match status" value="9"/>
</dbReference>
<feature type="region of interest" description="Disordered" evidence="6">
    <location>
        <begin position="791"/>
        <end position="849"/>
    </location>
</feature>
<dbReference type="AlphaFoldDB" id="A0AAV2PU25"/>